<dbReference type="RefSeq" id="WP_071112486.1">
    <property type="nucleotide sequence ID" value="NZ_MKCT01000016.1"/>
</dbReference>
<proteinExistence type="predicted"/>
<reference evidence="2 3" key="1">
    <citation type="submission" date="2016-09" db="EMBL/GenBank/DDBJ databases">
        <title>Chromobacterium muskegensis sp. nov., an insecticidal bacterium isolated from Sphagnum bogs.</title>
        <authorList>
            <person name="Sparks M.E."/>
            <person name="Blackburn M.B."/>
            <person name="Gundersen-Rindal D.E."/>
            <person name="Mitchell A."/>
            <person name="Farrar R."/>
            <person name="Kuhar D."/>
        </authorList>
    </citation>
    <scope>NUCLEOTIDE SEQUENCE [LARGE SCALE GENOMIC DNA]</scope>
    <source>
        <strain evidence="2 3">14B-1</strain>
    </source>
</reference>
<gene>
    <name evidence="2" type="ORF">BI344_15205</name>
</gene>
<evidence type="ECO:0008006" key="4">
    <source>
        <dbReference type="Google" id="ProtNLM"/>
    </source>
</evidence>
<comment type="caution">
    <text evidence="2">The sequence shown here is derived from an EMBL/GenBank/DDBJ whole genome shotgun (WGS) entry which is preliminary data.</text>
</comment>
<keyword evidence="3" id="KW-1185">Reference proteome</keyword>
<evidence type="ECO:0000313" key="2">
    <source>
        <dbReference type="EMBL" id="OHX20609.1"/>
    </source>
</evidence>
<evidence type="ECO:0000256" key="1">
    <source>
        <dbReference type="SAM" id="Phobius"/>
    </source>
</evidence>
<sequence>MADIIHSTRVLPAKLEPAQKEKLARELFQVHDAIFAGTDFDTFNAMIFSPPAEHSSLLLHRDASRRLVGYCTMHRFRRQIGGRTCSVLRIQSGLYKEYRGKNSNFSFMMLQVLYNWLSHPLHPMYFFGVMLHPSSYGVLHKFARGFWPAPGQDERHPLAAKACELFASFNINPVSPERPFIANLGILTRDSKDDHQFWQRSTKPSDRFFLSMNPGYRLGDGLLALVPLSPVSVAHAVFRWLRIRKQKRGQV</sequence>
<accession>A0ABX3CEQ1</accession>
<name>A0ABX3CEQ1_9NEIS</name>
<organism evidence="2 3">
    <name type="scientific">Chromobacterium sphagni</name>
    <dbReference type="NCBI Taxonomy" id="1903179"/>
    <lineage>
        <taxon>Bacteria</taxon>
        <taxon>Pseudomonadati</taxon>
        <taxon>Pseudomonadota</taxon>
        <taxon>Betaproteobacteria</taxon>
        <taxon>Neisseriales</taxon>
        <taxon>Chromobacteriaceae</taxon>
        <taxon>Chromobacterium</taxon>
    </lineage>
</organism>
<keyword evidence="1" id="KW-0812">Transmembrane</keyword>
<dbReference type="Proteomes" id="UP000180280">
    <property type="component" value="Unassembled WGS sequence"/>
</dbReference>
<dbReference type="EMBL" id="MKCT01000016">
    <property type="protein sequence ID" value="OHX20609.1"/>
    <property type="molecule type" value="Genomic_DNA"/>
</dbReference>
<keyword evidence="1" id="KW-1133">Transmembrane helix</keyword>
<protein>
    <recommendedName>
        <fullName evidence="4">GNAT family N-acetyltransferase</fullName>
    </recommendedName>
</protein>
<keyword evidence="1" id="KW-0472">Membrane</keyword>
<feature type="transmembrane region" description="Helical" evidence="1">
    <location>
        <begin position="221"/>
        <end position="241"/>
    </location>
</feature>
<evidence type="ECO:0000313" key="3">
    <source>
        <dbReference type="Proteomes" id="UP000180280"/>
    </source>
</evidence>